<feature type="compositionally biased region" description="Polar residues" evidence="2">
    <location>
        <begin position="34"/>
        <end position="45"/>
    </location>
</feature>
<dbReference type="InterPro" id="IPR000727">
    <property type="entry name" value="T_SNARE_dom"/>
</dbReference>
<evidence type="ECO:0000256" key="2">
    <source>
        <dbReference type="SAM" id="MobiDB-lite"/>
    </source>
</evidence>
<dbReference type="SMART" id="SM00397">
    <property type="entry name" value="t_SNARE"/>
    <property type="match status" value="2"/>
</dbReference>
<organism evidence="4 5">
    <name type="scientific">Orbilia oligospora</name>
    <name type="common">Nematode-trapping fungus</name>
    <name type="synonym">Arthrobotrys oligospora</name>
    <dbReference type="NCBI Taxonomy" id="2813651"/>
    <lineage>
        <taxon>Eukaryota</taxon>
        <taxon>Fungi</taxon>
        <taxon>Dikarya</taxon>
        <taxon>Ascomycota</taxon>
        <taxon>Pezizomycotina</taxon>
        <taxon>Orbiliomycetes</taxon>
        <taxon>Orbiliales</taxon>
        <taxon>Orbiliaceae</taxon>
        <taxon>Orbilia</taxon>
    </lineage>
</organism>
<feature type="compositionally biased region" description="Basic and acidic residues" evidence="2">
    <location>
        <begin position="1"/>
        <end position="11"/>
    </location>
</feature>
<evidence type="ECO:0000259" key="3">
    <source>
        <dbReference type="PROSITE" id="PS50192"/>
    </source>
</evidence>
<feature type="compositionally biased region" description="Low complexity" evidence="2">
    <location>
        <begin position="100"/>
        <end position="116"/>
    </location>
</feature>
<feature type="region of interest" description="Disordered" evidence="2">
    <location>
        <begin position="1"/>
        <end position="184"/>
    </location>
</feature>
<dbReference type="CDD" id="cd15857">
    <property type="entry name" value="SNARE_SEC9C"/>
    <property type="match status" value="1"/>
</dbReference>
<feature type="compositionally biased region" description="Low complexity" evidence="2">
    <location>
        <begin position="57"/>
        <end position="79"/>
    </location>
</feature>
<dbReference type="GO" id="GO:0019905">
    <property type="term" value="F:syntaxin binding"/>
    <property type="evidence" value="ECO:0007669"/>
    <property type="project" value="TreeGrafter"/>
</dbReference>
<dbReference type="PROSITE" id="PS50192">
    <property type="entry name" value="T_SNARE"/>
    <property type="match status" value="1"/>
</dbReference>
<evidence type="ECO:0000313" key="5">
    <source>
        <dbReference type="Proteomes" id="UP000297595"/>
    </source>
</evidence>
<sequence length="387" mass="41812">MGWFSKKEKVATPDTASSNPYAAPPPAYDSGSSNAPSASYDNKSANLYGGAKESSTYGNNPYGAGNNPYGAGNNPYGAAKESSGDSYGASMYGSNNKAKPSGGSNPYGGNNSTPGGQDDNPYSGKGSYGYGSSGYSAESGYDSKDPYSTGQGRQMTAEEEEEEDADALKAQIRFTKQESVASTRNALRAAARAEEVGRDTLVKLGEQGEKLHQTELNLDMAKNHGHRAEDQAAHLKRLNRSMFVPVAGSPFGRQAKADKEEEKIMERHRVAREERERVQAAGMQGQQQVKSGLRPMGAPAMAPRQKMSLADKAKYQFEADAEDDAMEEEIDDNLHQLGGAIGRLNLLAKTQNQVVQDQNKTIDRLNSKSESVHQQIDRNTHRINKIK</sequence>
<dbReference type="GO" id="GO:0031201">
    <property type="term" value="C:SNARE complex"/>
    <property type="evidence" value="ECO:0007669"/>
    <property type="project" value="TreeGrafter"/>
</dbReference>
<gene>
    <name evidence="4" type="primary">SEC9</name>
    <name evidence="4" type="ORF">EYR41_011050</name>
</gene>
<dbReference type="Gene3D" id="1.20.5.110">
    <property type="match status" value="2"/>
</dbReference>
<dbReference type="GO" id="GO:0006887">
    <property type="term" value="P:exocytosis"/>
    <property type="evidence" value="ECO:0007669"/>
    <property type="project" value="TreeGrafter"/>
</dbReference>
<evidence type="ECO:0000313" key="4">
    <source>
        <dbReference type="EMBL" id="TGJ63107.1"/>
    </source>
</evidence>
<protein>
    <submittedName>
        <fullName evidence="4">Protein transport protein S9 plasma membrane t-SNARE</fullName>
    </submittedName>
</protein>
<feature type="domain" description="T-SNARE coiled-coil homology" evidence="3">
    <location>
        <begin position="324"/>
        <end position="386"/>
    </location>
</feature>
<name>A0A8H2HMR9_ORBOL</name>
<dbReference type="SUPFAM" id="SSF58038">
    <property type="entry name" value="SNARE fusion complex"/>
    <property type="match status" value="2"/>
</dbReference>
<dbReference type="AlphaFoldDB" id="A0A8H2HMR9"/>
<dbReference type="Proteomes" id="UP000297595">
    <property type="component" value="Unassembled WGS sequence"/>
</dbReference>
<accession>A0A8H2HMR9</accession>
<feature type="region of interest" description="Disordered" evidence="2">
    <location>
        <begin position="277"/>
        <end position="307"/>
    </location>
</feature>
<feature type="compositionally biased region" description="Low complexity" evidence="2">
    <location>
        <begin position="279"/>
        <end position="289"/>
    </location>
</feature>
<comment type="caution">
    <text evidence="4">The sequence shown here is derived from an EMBL/GenBank/DDBJ whole genome shotgun (WGS) entry which is preliminary data.</text>
</comment>
<dbReference type="GO" id="GO:0006906">
    <property type="term" value="P:vesicle fusion"/>
    <property type="evidence" value="ECO:0007669"/>
    <property type="project" value="TreeGrafter"/>
</dbReference>
<evidence type="ECO:0000256" key="1">
    <source>
        <dbReference type="ARBA" id="ARBA00009480"/>
    </source>
</evidence>
<dbReference type="GO" id="GO:0005886">
    <property type="term" value="C:plasma membrane"/>
    <property type="evidence" value="ECO:0007669"/>
    <property type="project" value="TreeGrafter"/>
</dbReference>
<dbReference type="EMBL" id="SOZJ01000008">
    <property type="protein sequence ID" value="TGJ63107.1"/>
    <property type="molecule type" value="Genomic_DNA"/>
</dbReference>
<dbReference type="CDD" id="cd15886">
    <property type="entry name" value="SNARE_SEC9N"/>
    <property type="match status" value="1"/>
</dbReference>
<dbReference type="PANTHER" id="PTHR19305">
    <property type="entry name" value="SYNAPTOSOMAL ASSOCIATED PROTEIN"/>
    <property type="match status" value="1"/>
</dbReference>
<reference evidence="4 5" key="1">
    <citation type="submission" date="2019-03" db="EMBL/GenBank/DDBJ databases">
        <title>Nematode-trapping fungi genome.</title>
        <authorList>
            <person name="Vidal-Diez De Ulzurrun G."/>
        </authorList>
    </citation>
    <scope>NUCLEOTIDE SEQUENCE [LARGE SCALE GENOMIC DNA]</scope>
    <source>
        <strain evidence="4 5">TWF154</strain>
    </source>
</reference>
<comment type="similarity">
    <text evidence="1">Belongs to the SNAP-25 family.</text>
</comment>
<proteinExistence type="inferred from homology"/>
<feature type="compositionally biased region" description="Basic and acidic residues" evidence="2">
    <location>
        <begin position="366"/>
        <end position="380"/>
    </location>
</feature>
<dbReference type="PANTHER" id="PTHR19305:SF9">
    <property type="entry name" value="SYNAPTOSOMAL-ASSOCIATED PROTEIN 29"/>
    <property type="match status" value="1"/>
</dbReference>
<feature type="region of interest" description="Disordered" evidence="2">
    <location>
        <begin position="366"/>
        <end position="387"/>
    </location>
</feature>
<dbReference type="GO" id="GO:0005484">
    <property type="term" value="F:SNAP receptor activity"/>
    <property type="evidence" value="ECO:0007669"/>
    <property type="project" value="TreeGrafter"/>
</dbReference>